<evidence type="ECO:0000313" key="2">
    <source>
        <dbReference type="EMBL" id="SHL89273.1"/>
    </source>
</evidence>
<reference evidence="2 3" key="2">
    <citation type="submission" date="2016-11" db="EMBL/GenBank/DDBJ databases">
        <authorList>
            <person name="Varghese N."/>
            <person name="Submissions S."/>
        </authorList>
    </citation>
    <scope>NUCLEOTIDE SEQUENCE [LARGE SCALE GENOMIC DNA]</scope>
    <source>
        <strain evidence="2 3">DSM 6368</strain>
    </source>
</reference>
<evidence type="ECO:0000313" key="4">
    <source>
        <dbReference type="Proteomes" id="UP000198431"/>
    </source>
</evidence>
<organism evidence="1 4">
    <name type="scientific">Flavobacterium pectinovorum</name>
    <dbReference type="NCBI Taxonomy" id="29533"/>
    <lineage>
        <taxon>Bacteria</taxon>
        <taxon>Pseudomonadati</taxon>
        <taxon>Bacteroidota</taxon>
        <taxon>Flavobacteriia</taxon>
        <taxon>Flavobacteriales</taxon>
        <taxon>Flavobacteriaceae</taxon>
        <taxon>Flavobacterium</taxon>
    </lineage>
</organism>
<gene>
    <name evidence="1" type="ORF">B0A72_05165</name>
    <name evidence="2" type="ORF">SAMN05444387_1372</name>
</gene>
<dbReference type="Proteomes" id="UP000198431">
    <property type="component" value="Unassembled WGS sequence"/>
</dbReference>
<dbReference type="EMBL" id="FRBX01000002">
    <property type="protein sequence ID" value="SHL89273.1"/>
    <property type="molecule type" value="Genomic_DNA"/>
</dbReference>
<accession>A0AB36P3S8</accession>
<dbReference type="RefSeq" id="WP_073394309.1">
    <property type="nucleotide sequence ID" value="NZ_FRBX01000002.1"/>
</dbReference>
<dbReference type="EMBL" id="MUHB01000006">
    <property type="protein sequence ID" value="OXB06438.1"/>
    <property type="molecule type" value="Genomic_DNA"/>
</dbReference>
<protein>
    <submittedName>
        <fullName evidence="1">Uncharacterized protein</fullName>
    </submittedName>
</protein>
<comment type="caution">
    <text evidence="1">The sequence shown here is derived from an EMBL/GenBank/DDBJ whole genome shotgun (WGS) entry which is preliminary data.</text>
</comment>
<dbReference type="AlphaFoldDB" id="A0AB36P3S8"/>
<evidence type="ECO:0000313" key="1">
    <source>
        <dbReference type="EMBL" id="OXB06438.1"/>
    </source>
</evidence>
<proteinExistence type="predicted"/>
<dbReference type="Proteomes" id="UP000184216">
    <property type="component" value="Unassembled WGS sequence"/>
</dbReference>
<reference evidence="1 4" key="1">
    <citation type="submission" date="2016-11" db="EMBL/GenBank/DDBJ databases">
        <title>Whole genomes of Flavobacteriaceae.</title>
        <authorList>
            <person name="Stine C."/>
            <person name="Li C."/>
            <person name="Tadesse D."/>
        </authorList>
    </citation>
    <scope>NUCLEOTIDE SEQUENCE [LARGE SCALE GENOMIC DNA]</scope>
    <source>
        <strain evidence="1 4">ATCC 19366</strain>
    </source>
</reference>
<sequence>MKRTFLFFTILFYASSYSQTFDGNLGTKSLNWAQNQKDFTSSPRVGIDPMSIKLWDNYNSANSPSQYGSLLEINGRVNHLVSQLYFVGTGADNDRIKYRTAFYGQNNWTDWRNILDSKNDVESIGNLKIEGNGYIGGNFSVGNNHGVKLAVGNSTWISTSIIETGYTDALGDFTDLKVASYRDSYGFIRILKNGNVGIGTTNPTSKLTVAGNIHAQEVKVTINAGSVPDYVFANDYKLKSLQEVEEYIKQNSHLPEIPSATEIEKNGLMLAEMNLSLLKKIEELTLYMIEMKKEIEILKKNKS</sequence>
<evidence type="ECO:0000313" key="3">
    <source>
        <dbReference type="Proteomes" id="UP000184216"/>
    </source>
</evidence>
<keyword evidence="3" id="KW-1185">Reference proteome</keyword>
<name>A0AB36P3S8_9FLAO</name>